<feature type="transmembrane region" description="Helical" evidence="1">
    <location>
        <begin position="183"/>
        <end position="204"/>
    </location>
</feature>
<reference evidence="2" key="1">
    <citation type="journal article" date="2020" name="Stud. Mycol.">
        <title>101 Dothideomycetes genomes: a test case for predicting lifestyles and emergence of pathogens.</title>
        <authorList>
            <person name="Haridas S."/>
            <person name="Albert R."/>
            <person name="Binder M."/>
            <person name="Bloem J."/>
            <person name="Labutti K."/>
            <person name="Salamov A."/>
            <person name="Andreopoulos B."/>
            <person name="Baker S."/>
            <person name="Barry K."/>
            <person name="Bills G."/>
            <person name="Bluhm B."/>
            <person name="Cannon C."/>
            <person name="Castanera R."/>
            <person name="Culley D."/>
            <person name="Daum C."/>
            <person name="Ezra D."/>
            <person name="Gonzalez J."/>
            <person name="Henrissat B."/>
            <person name="Kuo A."/>
            <person name="Liang C."/>
            <person name="Lipzen A."/>
            <person name="Lutzoni F."/>
            <person name="Magnuson J."/>
            <person name="Mondo S."/>
            <person name="Nolan M."/>
            <person name="Ohm R."/>
            <person name="Pangilinan J."/>
            <person name="Park H.-J."/>
            <person name="Ramirez L."/>
            <person name="Alfaro M."/>
            <person name="Sun H."/>
            <person name="Tritt A."/>
            <person name="Yoshinaga Y."/>
            <person name="Zwiers L.-H."/>
            <person name="Turgeon B."/>
            <person name="Goodwin S."/>
            <person name="Spatafora J."/>
            <person name="Crous P."/>
            <person name="Grigoriev I."/>
        </authorList>
    </citation>
    <scope>NUCLEOTIDE SEQUENCE</scope>
    <source>
        <strain evidence="2">CBS 125425</strain>
    </source>
</reference>
<proteinExistence type="predicted"/>
<gene>
    <name evidence="2" type="ORF">EJ04DRAFT_578994</name>
</gene>
<keyword evidence="1" id="KW-0812">Transmembrane</keyword>
<evidence type="ECO:0000313" key="2">
    <source>
        <dbReference type="EMBL" id="KAF2731606.1"/>
    </source>
</evidence>
<evidence type="ECO:0000313" key="3">
    <source>
        <dbReference type="Proteomes" id="UP000799444"/>
    </source>
</evidence>
<keyword evidence="1" id="KW-1133">Transmembrane helix</keyword>
<name>A0A9P4QVB3_9PLEO</name>
<dbReference type="AlphaFoldDB" id="A0A9P4QVB3"/>
<keyword evidence="1" id="KW-0472">Membrane</keyword>
<dbReference type="CDD" id="cd12087">
    <property type="entry name" value="TM_EGFR-like"/>
    <property type="match status" value="1"/>
</dbReference>
<comment type="caution">
    <text evidence="2">The sequence shown here is derived from an EMBL/GenBank/DDBJ whole genome shotgun (WGS) entry which is preliminary data.</text>
</comment>
<protein>
    <submittedName>
        <fullName evidence="2">Uncharacterized protein</fullName>
    </submittedName>
</protein>
<keyword evidence="3" id="KW-1185">Reference proteome</keyword>
<accession>A0A9P4QVB3</accession>
<organism evidence="2 3">
    <name type="scientific">Polyplosphaeria fusca</name>
    <dbReference type="NCBI Taxonomy" id="682080"/>
    <lineage>
        <taxon>Eukaryota</taxon>
        <taxon>Fungi</taxon>
        <taxon>Dikarya</taxon>
        <taxon>Ascomycota</taxon>
        <taxon>Pezizomycotina</taxon>
        <taxon>Dothideomycetes</taxon>
        <taxon>Pleosporomycetidae</taxon>
        <taxon>Pleosporales</taxon>
        <taxon>Tetraplosphaeriaceae</taxon>
        <taxon>Polyplosphaeria</taxon>
    </lineage>
</organism>
<dbReference type="EMBL" id="ML996192">
    <property type="protein sequence ID" value="KAF2731606.1"/>
    <property type="molecule type" value="Genomic_DNA"/>
</dbReference>
<dbReference type="Proteomes" id="UP000799444">
    <property type="component" value="Unassembled WGS sequence"/>
</dbReference>
<evidence type="ECO:0000256" key="1">
    <source>
        <dbReference type="SAM" id="Phobius"/>
    </source>
</evidence>
<sequence length="234" mass="25186">MSSSRNLYRGPLITSFTSPPPSCNTLAVPDPDNKASTGYWGQTCLGSRADQRKNFDWNTECYPWYSTYFAGGFFSPASRCPDGWQGVVTRTVASGASDAAFESGEVAIDCCPGGMTIQSNTCGPMTTGTPTFVAQRCGATSSSAHLETWAYDNKSTIIIAADALQLRYKEPGSSKSIVIRNGAIIGTVVGGCIVLAAIAIFFLLRQRKKHRSNKQLQVTASPNFIHAVRPEPRI</sequence>